<feature type="domain" description="CAAX prenyl protease 2/Lysostaphin resistance protein A-like" evidence="14">
    <location>
        <begin position="156"/>
        <end position="259"/>
    </location>
</feature>
<dbReference type="EnsemblMetazoa" id="AALFPA23_020293.R29941">
    <property type="protein sequence ID" value="AALFPA23_020293.P29941"/>
    <property type="gene ID" value="AALFPA23_020293"/>
</dbReference>
<feature type="transmembrane region" description="Helical" evidence="13">
    <location>
        <begin position="72"/>
        <end position="95"/>
    </location>
</feature>
<dbReference type="InterPro" id="IPR003675">
    <property type="entry name" value="Rce1/LyrA-like_dom"/>
</dbReference>
<feature type="transmembrane region" description="Helical" evidence="13">
    <location>
        <begin position="36"/>
        <end position="56"/>
    </location>
</feature>
<evidence type="ECO:0000256" key="13">
    <source>
        <dbReference type="SAM" id="Phobius"/>
    </source>
</evidence>
<protein>
    <recommendedName>
        <fullName evidence="12">CAAX prenyl protease 2</fullName>
        <ecNumber evidence="11">3.4.26.1</ecNumber>
    </recommendedName>
    <alternativeName>
        <fullName evidence="9">Farnesylated proteins-converting enzyme 2</fullName>
    </alternativeName>
</protein>
<evidence type="ECO:0000256" key="7">
    <source>
        <dbReference type="ARBA" id="ARBA00022989"/>
    </source>
</evidence>
<keyword evidence="4 13" id="KW-0812">Transmembrane</keyword>
<keyword evidence="5" id="KW-0378">Hydrolase</keyword>
<dbReference type="PANTHER" id="PTHR13046:SF0">
    <property type="entry name" value="CAAX PRENYL PROTEASE 2"/>
    <property type="match status" value="1"/>
</dbReference>
<dbReference type="GeneID" id="109623054"/>
<sequence>MDDGDGANGQLGAGAVAPEEDQNVFLTVSDVHLSPLVSVGACFVIAVIYVGSLYVWQSEHDRDHPSTIKRRFFSVFVVMMIAPVFVMTLTCDAVFQKHTMWEIMGFRLEGLLTAIALPLLLTAILFLGPLSGTLTNGLWRVYSEPMYWLNAAQDLKWLRNHLVAPLSEEFTFRACMLPLLLQTFRPHTAMLITPLLFGLAHLHHIKERLRDGMPLRIVLTVSFFQFFYTTIFGIYSAYLFVRTGHFAAPFVAHAFCNHMGFPDFQEVLSQPDRKKFIFIGLYVLGLVGWIVLLPTLTTPSWYANNLFWAGAV</sequence>
<name>A0ABM1ZNZ7_AEDAL</name>
<evidence type="ECO:0000256" key="2">
    <source>
        <dbReference type="ARBA" id="ARBA00006897"/>
    </source>
</evidence>
<keyword evidence="3" id="KW-0645">Protease</keyword>
<reference evidence="15" key="2">
    <citation type="submission" date="2025-05" db="UniProtKB">
        <authorList>
            <consortium name="EnsemblMetazoa"/>
        </authorList>
    </citation>
    <scope>IDENTIFICATION</scope>
    <source>
        <strain evidence="15">Foshan</strain>
    </source>
</reference>
<feature type="transmembrane region" description="Helical" evidence="13">
    <location>
        <begin position="115"/>
        <end position="141"/>
    </location>
</feature>
<accession>A0ABM1ZNZ7</accession>
<dbReference type="Proteomes" id="UP000069940">
    <property type="component" value="Unassembled WGS sequence"/>
</dbReference>
<evidence type="ECO:0000256" key="11">
    <source>
        <dbReference type="ARBA" id="ARBA00049729"/>
    </source>
</evidence>
<feature type="transmembrane region" description="Helical" evidence="13">
    <location>
        <begin position="187"/>
        <end position="205"/>
    </location>
</feature>
<reference evidence="16" key="1">
    <citation type="journal article" date="2015" name="Proc. Natl. Acad. Sci. U.S.A.">
        <title>Genome sequence of the Asian Tiger mosquito, Aedes albopictus, reveals insights into its biology, genetics, and evolution.</title>
        <authorList>
            <person name="Chen X.G."/>
            <person name="Jiang X."/>
            <person name="Gu J."/>
            <person name="Xu M."/>
            <person name="Wu Y."/>
            <person name="Deng Y."/>
            <person name="Zhang C."/>
            <person name="Bonizzoni M."/>
            <person name="Dermauw W."/>
            <person name="Vontas J."/>
            <person name="Armbruster P."/>
            <person name="Huang X."/>
            <person name="Yang Y."/>
            <person name="Zhang H."/>
            <person name="He W."/>
            <person name="Peng H."/>
            <person name="Liu Y."/>
            <person name="Wu K."/>
            <person name="Chen J."/>
            <person name="Lirakis M."/>
            <person name="Topalis P."/>
            <person name="Van Leeuwen T."/>
            <person name="Hall A.B."/>
            <person name="Jiang X."/>
            <person name="Thorpe C."/>
            <person name="Mueller R.L."/>
            <person name="Sun C."/>
            <person name="Waterhouse R.M."/>
            <person name="Yan G."/>
            <person name="Tu Z.J."/>
            <person name="Fang X."/>
            <person name="James A.A."/>
        </authorList>
    </citation>
    <scope>NUCLEOTIDE SEQUENCE [LARGE SCALE GENOMIC DNA]</scope>
    <source>
        <strain evidence="16">Foshan</strain>
    </source>
</reference>
<evidence type="ECO:0000256" key="10">
    <source>
        <dbReference type="ARBA" id="ARBA00047280"/>
    </source>
</evidence>
<evidence type="ECO:0000256" key="8">
    <source>
        <dbReference type="ARBA" id="ARBA00023136"/>
    </source>
</evidence>
<evidence type="ECO:0000256" key="3">
    <source>
        <dbReference type="ARBA" id="ARBA00022670"/>
    </source>
</evidence>
<evidence type="ECO:0000313" key="15">
    <source>
        <dbReference type="EnsemblMetazoa" id="AALFPA23_020293.P29941"/>
    </source>
</evidence>
<comment type="similarity">
    <text evidence="2">Belongs to the peptidase U48 family.</text>
</comment>
<dbReference type="PANTHER" id="PTHR13046">
    <property type="entry name" value="PROTEASE U48 CAAX PRENYL PROTEASE RCE1"/>
    <property type="match status" value="1"/>
</dbReference>
<evidence type="ECO:0000256" key="12">
    <source>
        <dbReference type="ARBA" id="ARBA00049763"/>
    </source>
</evidence>
<evidence type="ECO:0000313" key="16">
    <source>
        <dbReference type="Proteomes" id="UP000069940"/>
    </source>
</evidence>
<evidence type="ECO:0000256" key="6">
    <source>
        <dbReference type="ARBA" id="ARBA00022824"/>
    </source>
</evidence>
<dbReference type="RefSeq" id="XP_019933079.3">
    <property type="nucleotide sequence ID" value="XM_020077520.3"/>
</dbReference>
<proteinExistence type="inferred from homology"/>
<organism evidence="15 16">
    <name type="scientific">Aedes albopictus</name>
    <name type="common">Asian tiger mosquito</name>
    <name type="synonym">Stegomyia albopicta</name>
    <dbReference type="NCBI Taxonomy" id="7160"/>
    <lineage>
        <taxon>Eukaryota</taxon>
        <taxon>Metazoa</taxon>
        <taxon>Ecdysozoa</taxon>
        <taxon>Arthropoda</taxon>
        <taxon>Hexapoda</taxon>
        <taxon>Insecta</taxon>
        <taxon>Pterygota</taxon>
        <taxon>Neoptera</taxon>
        <taxon>Endopterygota</taxon>
        <taxon>Diptera</taxon>
        <taxon>Nematocera</taxon>
        <taxon>Culicoidea</taxon>
        <taxon>Culicidae</taxon>
        <taxon>Culicinae</taxon>
        <taxon>Aedini</taxon>
        <taxon>Aedes</taxon>
        <taxon>Stegomyia</taxon>
    </lineage>
</organism>
<feature type="transmembrane region" description="Helical" evidence="13">
    <location>
        <begin position="276"/>
        <end position="296"/>
    </location>
</feature>
<evidence type="ECO:0000256" key="5">
    <source>
        <dbReference type="ARBA" id="ARBA00022801"/>
    </source>
</evidence>
<comment type="subcellular location">
    <subcellularLocation>
        <location evidence="1">Endoplasmic reticulum membrane</location>
        <topology evidence="1">Multi-pass membrane protein</topology>
    </subcellularLocation>
</comment>
<dbReference type="InterPro" id="IPR039731">
    <property type="entry name" value="Rce1"/>
</dbReference>
<evidence type="ECO:0000256" key="9">
    <source>
        <dbReference type="ARBA" id="ARBA00032607"/>
    </source>
</evidence>
<evidence type="ECO:0000256" key="1">
    <source>
        <dbReference type="ARBA" id="ARBA00004477"/>
    </source>
</evidence>
<dbReference type="Pfam" id="PF02517">
    <property type="entry name" value="Rce1-like"/>
    <property type="match status" value="1"/>
</dbReference>
<keyword evidence="8 13" id="KW-0472">Membrane</keyword>
<evidence type="ECO:0000256" key="4">
    <source>
        <dbReference type="ARBA" id="ARBA00022692"/>
    </source>
</evidence>
<dbReference type="EC" id="3.4.26.1" evidence="11"/>
<keyword evidence="16" id="KW-1185">Reference proteome</keyword>
<comment type="catalytic activity">
    <reaction evidence="10">
        <text>Hydrolyzes the peptide bond -P2-(S-farnesyl or geranylgeranyl)C-P1'-P2'-P3'-COOH where P1' and P2' are amino acids with aliphatic sidechains and P3' is any C-terminal residue.</text>
        <dbReference type="EC" id="3.4.26.1"/>
    </reaction>
</comment>
<keyword evidence="7 13" id="KW-1133">Transmembrane helix</keyword>
<keyword evidence="6" id="KW-0256">Endoplasmic reticulum</keyword>
<feature type="transmembrane region" description="Helical" evidence="13">
    <location>
        <begin position="217"/>
        <end position="240"/>
    </location>
</feature>
<evidence type="ECO:0000259" key="14">
    <source>
        <dbReference type="Pfam" id="PF02517"/>
    </source>
</evidence>